<organism evidence="1">
    <name type="scientific">marine sediment metagenome</name>
    <dbReference type="NCBI Taxonomy" id="412755"/>
    <lineage>
        <taxon>unclassified sequences</taxon>
        <taxon>metagenomes</taxon>
        <taxon>ecological metagenomes</taxon>
    </lineage>
</organism>
<name>X1NZ69_9ZZZZ</name>
<sequence>MPMPKKSHQEQYQEDHQRNICPGCQLWVLWYHDKKGKEVFGCEIGEIPYKDECPAHKGKRRAQ</sequence>
<reference evidence="1" key="1">
    <citation type="journal article" date="2014" name="Front. Microbiol.">
        <title>High frequency of phylogenetically diverse reductive dehalogenase-homologous genes in deep subseafloor sedimentary metagenomes.</title>
        <authorList>
            <person name="Kawai M."/>
            <person name="Futagami T."/>
            <person name="Toyoda A."/>
            <person name="Takaki Y."/>
            <person name="Nishi S."/>
            <person name="Hori S."/>
            <person name="Arai W."/>
            <person name="Tsubouchi T."/>
            <person name="Morono Y."/>
            <person name="Uchiyama I."/>
            <person name="Ito T."/>
            <person name="Fujiyama A."/>
            <person name="Inagaki F."/>
            <person name="Takami H."/>
        </authorList>
    </citation>
    <scope>NUCLEOTIDE SEQUENCE</scope>
    <source>
        <strain evidence="1">Expedition CK06-06</strain>
    </source>
</reference>
<comment type="caution">
    <text evidence="1">The sequence shown here is derived from an EMBL/GenBank/DDBJ whole genome shotgun (WGS) entry which is preliminary data.</text>
</comment>
<dbReference type="AlphaFoldDB" id="X1NZ69"/>
<evidence type="ECO:0000313" key="1">
    <source>
        <dbReference type="EMBL" id="GAI49362.1"/>
    </source>
</evidence>
<protein>
    <submittedName>
        <fullName evidence="1">Uncharacterized protein</fullName>
    </submittedName>
</protein>
<gene>
    <name evidence="1" type="ORF">S06H3_57732</name>
</gene>
<proteinExistence type="predicted"/>
<dbReference type="EMBL" id="BARV01037295">
    <property type="protein sequence ID" value="GAI49362.1"/>
    <property type="molecule type" value="Genomic_DNA"/>
</dbReference>
<accession>X1NZ69</accession>